<keyword evidence="3" id="KW-0804">Transcription</keyword>
<dbReference type="Gene3D" id="3.40.50.2300">
    <property type="match status" value="2"/>
</dbReference>
<dbReference type="Pfam" id="PF13377">
    <property type="entry name" value="Peripla_BP_3"/>
    <property type="match status" value="1"/>
</dbReference>
<dbReference type="GO" id="GO:0003700">
    <property type="term" value="F:DNA-binding transcription factor activity"/>
    <property type="evidence" value="ECO:0007669"/>
    <property type="project" value="TreeGrafter"/>
</dbReference>
<keyword evidence="6" id="KW-1185">Reference proteome</keyword>
<dbReference type="CDD" id="cd01574">
    <property type="entry name" value="PBP1_LacI"/>
    <property type="match status" value="1"/>
</dbReference>
<organism evidence="5 6">
    <name type="scientific">Dactylosporangium aurantiacum</name>
    <dbReference type="NCBI Taxonomy" id="35754"/>
    <lineage>
        <taxon>Bacteria</taxon>
        <taxon>Bacillati</taxon>
        <taxon>Actinomycetota</taxon>
        <taxon>Actinomycetes</taxon>
        <taxon>Micromonosporales</taxon>
        <taxon>Micromonosporaceae</taxon>
        <taxon>Dactylosporangium</taxon>
    </lineage>
</organism>
<dbReference type="InterPro" id="IPR046335">
    <property type="entry name" value="LacI/GalR-like_sensor"/>
</dbReference>
<dbReference type="GO" id="GO:0000976">
    <property type="term" value="F:transcription cis-regulatory region binding"/>
    <property type="evidence" value="ECO:0007669"/>
    <property type="project" value="TreeGrafter"/>
</dbReference>
<evidence type="ECO:0000256" key="2">
    <source>
        <dbReference type="ARBA" id="ARBA00023125"/>
    </source>
</evidence>
<name>A0A9Q9IM86_9ACTN</name>
<dbReference type="KEGG" id="daur:Daura_22780"/>
<accession>A0A9Q9IM86</accession>
<evidence type="ECO:0000256" key="1">
    <source>
        <dbReference type="ARBA" id="ARBA00023015"/>
    </source>
</evidence>
<dbReference type="PANTHER" id="PTHR30146">
    <property type="entry name" value="LACI-RELATED TRANSCRIPTIONAL REPRESSOR"/>
    <property type="match status" value="1"/>
</dbReference>
<dbReference type="PANTHER" id="PTHR30146:SF153">
    <property type="entry name" value="LACTOSE OPERON REPRESSOR"/>
    <property type="match status" value="1"/>
</dbReference>
<proteinExistence type="predicted"/>
<sequence length="291" mass="30635">MDRPTRRKGPLRAHQSHRRVIGVVTADATMHGPAATLHGVESAARAAGYALAYQELQHADRSSVAAALAALVSESVAGIVVTASQAKAGFGDLPAAVPCVKVGPAESGGLPSVWIDQVVGARLATQHLLGLGHRTVWHVAGPESAPETHSRIDGWRTALDQAGAPVPAPIPGHWGAEAGYRAGVELARRDGVTAVFAANDQMAIGVLRAFHEHGISVPGDVSVSGFDDIPEAAYLNPPLTTIRQDFDEVGRACVAMLLRHLRRPAVPDRDAFMMVKPALIVRRSTRSARST</sequence>
<keyword evidence="2" id="KW-0238">DNA-binding</keyword>
<gene>
    <name evidence="5" type="ORF">Daura_22780</name>
</gene>
<dbReference type="AlphaFoldDB" id="A0A9Q9IM86"/>
<dbReference type="Proteomes" id="UP001058003">
    <property type="component" value="Chromosome"/>
</dbReference>
<evidence type="ECO:0000313" key="5">
    <source>
        <dbReference type="EMBL" id="UWZ58742.1"/>
    </source>
</evidence>
<evidence type="ECO:0000256" key="3">
    <source>
        <dbReference type="ARBA" id="ARBA00023163"/>
    </source>
</evidence>
<dbReference type="EMBL" id="CP073767">
    <property type="protein sequence ID" value="UWZ58742.1"/>
    <property type="molecule type" value="Genomic_DNA"/>
</dbReference>
<keyword evidence="1" id="KW-0805">Transcription regulation</keyword>
<dbReference type="RefSeq" id="WP_052387060.1">
    <property type="nucleotide sequence ID" value="NZ_CP073767.1"/>
</dbReference>
<evidence type="ECO:0000313" key="6">
    <source>
        <dbReference type="Proteomes" id="UP001058003"/>
    </source>
</evidence>
<dbReference type="InterPro" id="IPR028082">
    <property type="entry name" value="Peripla_BP_I"/>
</dbReference>
<evidence type="ECO:0000259" key="4">
    <source>
        <dbReference type="Pfam" id="PF13377"/>
    </source>
</evidence>
<feature type="domain" description="Transcriptional regulator LacI/GalR-like sensor" evidence="4">
    <location>
        <begin position="125"/>
        <end position="285"/>
    </location>
</feature>
<protein>
    <submittedName>
        <fullName evidence="5">Substrate-binding domain-containing protein</fullName>
    </submittedName>
</protein>
<reference evidence="5" key="1">
    <citation type="submission" date="2021-04" db="EMBL/GenBank/DDBJ databases">
        <title>Dactylosporangium aurantiacum NRRL B-8018 full assembly.</title>
        <authorList>
            <person name="Hartkoorn R.C."/>
            <person name="Beaudoing E."/>
            <person name="Hot D."/>
        </authorList>
    </citation>
    <scope>NUCLEOTIDE SEQUENCE</scope>
    <source>
        <strain evidence="5">NRRL B-8018</strain>
    </source>
</reference>
<dbReference type="SUPFAM" id="SSF53822">
    <property type="entry name" value="Periplasmic binding protein-like I"/>
    <property type="match status" value="1"/>
</dbReference>